<feature type="domain" description="Methyltransferase small" evidence="6">
    <location>
        <begin position="167"/>
        <end position="338"/>
    </location>
</feature>
<dbReference type="PANTHER" id="PTHR47816:SF4">
    <property type="entry name" value="RIBOSOMAL RNA SMALL SUBUNIT METHYLTRANSFERASE C"/>
    <property type="match status" value="1"/>
</dbReference>
<dbReference type="GO" id="GO:0032259">
    <property type="term" value="P:methylation"/>
    <property type="evidence" value="ECO:0007669"/>
    <property type="project" value="UniProtKB-KW"/>
</dbReference>
<proteinExistence type="predicted"/>
<dbReference type="InterPro" id="IPR002052">
    <property type="entry name" value="DNA_methylase_N6_adenine_CS"/>
</dbReference>
<dbReference type="GO" id="GO:0008757">
    <property type="term" value="F:S-adenosylmethionine-dependent methyltransferase activity"/>
    <property type="evidence" value="ECO:0007669"/>
    <property type="project" value="InterPro"/>
</dbReference>
<sequence>MNDPALQWLLQQPDSGTCVWLCDEHFYGHEHHLPRGEHHLYICNRYDITQAIQAAGRIALFSDFADADLPDSIDTLYYRISKEKPVVHRALNIARQRLNTGAQLHLAGLKNEGAKTYLDKAAKLLGAPKSTQKNGSAYCASIALNERHTPLDDSDYNQLRALAKSPDFITKPGQFGWQKVDEGSAFLLAQLKEHQALAQCDSLLDLGCGYGYLGVSAASELMNDPPAQLVLTDNNAAAILSARENLSGFQLQGEVIAGDCGDTVNGRFDRVLCNPPFHQGFSLSQDLTERFVKSAALHLHRKGCAWFVVNSFIPAEQKAKPYFKKIECIANNKQFKVLALSEPSV</sequence>
<name>A0A9X2HVE5_9GAMM</name>
<reference evidence="7" key="1">
    <citation type="submission" date="2022-05" db="EMBL/GenBank/DDBJ databases">
        <authorList>
            <person name="Sun H.-N."/>
        </authorList>
    </citation>
    <scope>NUCLEOTIDE SEQUENCE</scope>
    <source>
        <strain evidence="7">HB14</strain>
    </source>
</reference>
<accession>A0A9X2HVE5</accession>
<dbReference type="Proteomes" id="UP001139319">
    <property type="component" value="Unassembled WGS sequence"/>
</dbReference>
<dbReference type="GO" id="GO:0008170">
    <property type="term" value="F:N-methyltransferase activity"/>
    <property type="evidence" value="ECO:0007669"/>
    <property type="project" value="UniProtKB-ARBA"/>
</dbReference>
<dbReference type="GO" id="GO:0003676">
    <property type="term" value="F:nucleic acid binding"/>
    <property type="evidence" value="ECO:0007669"/>
    <property type="project" value="InterPro"/>
</dbReference>
<evidence type="ECO:0000313" key="7">
    <source>
        <dbReference type="EMBL" id="MCP8898885.1"/>
    </source>
</evidence>
<dbReference type="InterPro" id="IPR007848">
    <property type="entry name" value="Small_mtfrase_dom"/>
</dbReference>
<keyword evidence="8" id="KW-1185">Reference proteome</keyword>
<evidence type="ECO:0000256" key="3">
    <source>
        <dbReference type="ARBA" id="ARBA00022603"/>
    </source>
</evidence>
<gene>
    <name evidence="7" type="ORF">M6D89_06190</name>
</gene>
<reference evidence="7" key="2">
    <citation type="submission" date="2023-01" db="EMBL/GenBank/DDBJ databases">
        <title>Gilvimarinus xylanilyticus HB14 isolated from Caulerpa lentillifera aquaculture base in Hainan, China.</title>
        <authorList>
            <person name="Zhang Y.-J."/>
        </authorList>
    </citation>
    <scope>NUCLEOTIDE SEQUENCE</scope>
    <source>
        <strain evidence="7">HB14</strain>
    </source>
</reference>
<dbReference type="GO" id="GO:0006364">
    <property type="term" value="P:rRNA processing"/>
    <property type="evidence" value="ECO:0007669"/>
    <property type="project" value="UniProtKB-KW"/>
</dbReference>
<evidence type="ECO:0000313" key="8">
    <source>
        <dbReference type="Proteomes" id="UP001139319"/>
    </source>
</evidence>
<dbReference type="InterPro" id="IPR029063">
    <property type="entry name" value="SAM-dependent_MTases_sf"/>
</dbReference>
<dbReference type="CDD" id="cd02440">
    <property type="entry name" value="AdoMet_MTases"/>
    <property type="match status" value="1"/>
</dbReference>
<dbReference type="EMBL" id="JAMFTH010000001">
    <property type="protein sequence ID" value="MCP8898885.1"/>
    <property type="molecule type" value="Genomic_DNA"/>
</dbReference>
<evidence type="ECO:0000256" key="5">
    <source>
        <dbReference type="ARBA" id="ARBA00022691"/>
    </source>
</evidence>
<dbReference type="SUPFAM" id="SSF53335">
    <property type="entry name" value="S-adenosyl-L-methionine-dependent methyltransferases"/>
    <property type="match status" value="1"/>
</dbReference>
<dbReference type="AlphaFoldDB" id="A0A9X2HVE5"/>
<dbReference type="Gene3D" id="3.40.50.150">
    <property type="entry name" value="Vaccinia Virus protein VP39"/>
    <property type="match status" value="2"/>
</dbReference>
<keyword evidence="5" id="KW-0949">S-adenosyl-L-methionine</keyword>
<keyword evidence="2" id="KW-0698">rRNA processing</keyword>
<dbReference type="Pfam" id="PF05175">
    <property type="entry name" value="MTS"/>
    <property type="match status" value="1"/>
</dbReference>
<evidence type="ECO:0000256" key="2">
    <source>
        <dbReference type="ARBA" id="ARBA00022552"/>
    </source>
</evidence>
<keyword evidence="3 7" id="KW-0489">Methyltransferase</keyword>
<dbReference type="InterPro" id="IPR046977">
    <property type="entry name" value="RsmC/RlmG"/>
</dbReference>
<evidence type="ECO:0000256" key="1">
    <source>
        <dbReference type="ARBA" id="ARBA00022490"/>
    </source>
</evidence>
<organism evidence="7 8">
    <name type="scientific">Gilvimarinus xylanilyticus</name>
    <dbReference type="NCBI Taxonomy" id="2944139"/>
    <lineage>
        <taxon>Bacteria</taxon>
        <taxon>Pseudomonadati</taxon>
        <taxon>Pseudomonadota</taxon>
        <taxon>Gammaproteobacteria</taxon>
        <taxon>Cellvibrionales</taxon>
        <taxon>Cellvibrionaceae</taxon>
        <taxon>Gilvimarinus</taxon>
    </lineage>
</organism>
<evidence type="ECO:0000256" key="4">
    <source>
        <dbReference type="ARBA" id="ARBA00022679"/>
    </source>
</evidence>
<evidence type="ECO:0000259" key="6">
    <source>
        <dbReference type="Pfam" id="PF05175"/>
    </source>
</evidence>
<keyword evidence="1" id="KW-0963">Cytoplasm</keyword>
<keyword evidence="4" id="KW-0808">Transferase</keyword>
<dbReference type="RefSeq" id="WP_253967152.1">
    <property type="nucleotide sequence ID" value="NZ_JAMFTH010000001.1"/>
</dbReference>
<comment type="caution">
    <text evidence="7">The sequence shown here is derived from an EMBL/GenBank/DDBJ whole genome shotgun (WGS) entry which is preliminary data.</text>
</comment>
<dbReference type="PROSITE" id="PS00092">
    <property type="entry name" value="N6_MTASE"/>
    <property type="match status" value="1"/>
</dbReference>
<protein>
    <submittedName>
        <fullName evidence="7">Methyltransferase</fullName>
    </submittedName>
</protein>
<dbReference type="PANTHER" id="PTHR47816">
    <property type="entry name" value="RIBOSOMAL RNA SMALL SUBUNIT METHYLTRANSFERASE C"/>
    <property type="match status" value="1"/>
</dbReference>